<dbReference type="InterPro" id="IPR000172">
    <property type="entry name" value="GMC_OxRdtase_N"/>
</dbReference>
<dbReference type="InterPro" id="IPR007867">
    <property type="entry name" value="GMC_OxRtase_C"/>
</dbReference>
<gene>
    <name evidence="13" type="primary">AUGUSTUS-3.0.2_33300</name>
    <name evidence="13" type="ORF">TcasGA2_TC033300</name>
</gene>
<keyword evidence="10" id="KW-0732">Signal</keyword>
<dbReference type="Pfam" id="PF00759">
    <property type="entry name" value="Glyco_hydro_9"/>
    <property type="match status" value="1"/>
</dbReference>
<dbReference type="PANTHER" id="PTHR11552:SF217">
    <property type="entry name" value="GLUCOSE DEHYDROGENASE [FAD, QUINONE]"/>
    <property type="match status" value="1"/>
</dbReference>
<comment type="similarity">
    <text evidence="3 9">Belongs to the GMC oxidoreductase family.</text>
</comment>
<dbReference type="Proteomes" id="UP000007266">
    <property type="component" value="Linkage group 6"/>
</dbReference>
<dbReference type="InterPro" id="IPR001701">
    <property type="entry name" value="Glyco_hydro_9"/>
</dbReference>
<accession>A0A139WGK8</accession>
<keyword evidence="9" id="KW-0285">Flavoprotein</keyword>
<evidence type="ECO:0000256" key="1">
    <source>
        <dbReference type="ARBA" id="ARBA00000966"/>
    </source>
</evidence>
<evidence type="ECO:0000256" key="4">
    <source>
        <dbReference type="ARBA" id="ARBA00023001"/>
    </source>
</evidence>
<dbReference type="Gene3D" id="3.30.560.10">
    <property type="entry name" value="Glucose Oxidase, domain 3"/>
    <property type="match status" value="1"/>
</dbReference>
<reference evidence="13 14" key="2">
    <citation type="journal article" date="2010" name="Nucleic Acids Res.">
        <title>BeetleBase in 2010: revisions to provide comprehensive genomic information for Tribolium castaneum.</title>
        <authorList>
            <person name="Kim H.S."/>
            <person name="Murphy T."/>
            <person name="Xia J."/>
            <person name="Caragea D."/>
            <person name="Park Y."/>
            <person name="Beeman R.W."/>
            <person name="Lorenzen M.D."/>
            <person name="Butcher S."/>
            <person name="Manak J.R."/>
            <person name="Brown S.J."/>
        </authorList>
    </citation>
    <scope>GENOME REANNOTATION</scope>
    <source>
        <strain evidence="13 14">Georgia GA2</strain>
    </source>
</reference>
<dbReference type="Pfam" id="PF05199">
    <property type="entry name" value="GMC_oxred_C"/>
    <property type="match status" value="1"/>
</dbReference>
<evidence type="ECO:0000256" key="7">
    <source>
        <dbReference type="PROSITE-ProRule" id="PRU10059"/>
    </source>
</evidence>
<evidence type="ECO:0000256" key="10">
    <source>
        <dbReference type="RuleBase" id="RU361166"/>
    </source>
</evidence>
<dbReference type="SUPFAM" id="SSF54373">
    <property type="entry name" value="FAD-linked reductases, C-terminal domain"/>
    <property type="match status" value="1"/>
</dbReference>
<dbReference type="PANTHER" id="PTHR11552">
    <property type="entry name" value="GLUCOSE-METHANOL-CHOLINE GMC OXIDOREDUCTASE"/>
    <property type="match status" value="1"/>
</dbReference>
<evidence type="ECO:0000256" key="2">
    <source>
        <dbReference type="ARBA" id="ARBA00007072"/>
    </source>
</evidence>
<evidence type="ECO:0000259" key="11">
    <source>
        <dbReference type="PROSITE" id="PS00623"/>
    </source>
</evidence>
<feature type="domain" description="Glucose-methanol-choline oxidoreductase N-terminal" evidence="12">
    <location>
        <begin position="764"/>
        <end position="778"/>
    </location>
</feature>
<evidence type="ECO:0000256" key="9">
    <source>
        <dbReference type="RuleBase" id="RU003968"/>
    </source>
</evidence>
<keyword evidence="6 7" id="KW-0624">Polysaccharide degradation</keyword>
<feature type="active site" evidence="8">
    <location>
        <position position="418"/>
    </location>
</feature>
<organism evidence="13 14">
    <name type="scientific">Tribolium castaneum</name>
    <name type="common">Red flour beetle</name>
    <dbReference type="NCBI Taxonomy" id="7070"/>
    <lineage>
        <taxon>Eukaryota</taxon>
        <taxon>Metazoa</taxon>
        <taxon>Ecdysozoa</taxon>
        <taxon>Arthropoda</taxon>
        <taxon>Hexapoda</taxon>
        <taxon>Insecta</taxon>
        <taxon>Pterygota</taxon>
        <taxon>Neoptera</taxon>
        <taxon>Endopterygota</taxon>
        <taxon>Coleoptera</taxon>
        <taxon>Polyphaga</taxon>
        <taxon>Cucujiformia</taxon>
        <taxon>Tenebrionidae</taxon>
        <taxon>Tenebrionidae incertae sedis</taxon>
        <taxon>Tribolium</taxon>
    </lineage>
</organism>
<dbReference type="FunCoup" id="A0A139WGK8">
    <property type="interactions" value="44"/>
</dbReference>
<keyword evidence="7 10" id="KW-0378">Hydrolase</keyword>
<keyword evidence="5 7" id="KW-0119">Carbohydrate metabolism</keyword>
<dbReference type="GO" id="GO:0016491">
    <property type="term" value="F:oxidoreductase activity"/>
    <property type="evidence" value="ECO:0000318"/>
    <property type="project" value="GO_Central"/>
</dbReference>
<dbReference type="PROSITE" id="PS00592">
    <property type="entry name" value="GH9_2"/>
    <property type="match status" value="1"/>
</dbReference>
<feature type="domain" description="Glucose-methanol-choline oxidoreductase N-terminal" evidence="11">
    <location>
        <begin position="588"/>
        <end position="611"/>
    </location>
</feature>
<dbReference type="PROSITE" id="PS00624">
    <property type="entry name" value="GMC_OXRED_2"/>
    <property type="match status" value="1"/>
</dbReference>
<keyword evidence="9" id="KW-0274">FAD</keyword>
<evidence type="ECO:0000313" key="14">
    <source>
        <dbReference type="Proteomes" id="UP000007266"/>
    </source>
</evidence>
<evidence type="ECO:0000256" key="6">
    <source>
        <dbReference type="ARBA" id="ARBA00023326"/>
    </source>
</evidence>
<keyword evidence="14" id="KW-1185">Reference proteome</keyword>
<proteinExistence type="inferred from homology"/>
<dbReference type="InParanoid" id="A0A139WGK8"/>
<feature type="signal peptide" evidence="10">
    <location>
        <begin position="1"/>
        <end position="16"/>
    </location>
</feature>
<dbReference type="PROSITE" id="PS00698">
    <property type="entry name" value="GH9_3"/>
    <property type="match status" value="1"/>
</dbReference>
<sequence>MFYSLWVLLFITFGSAYDYRHALKLSLLFYEAQRSGPLPASNRITWRSDSALDDHGLNNEDLTGGYYDASDYVKFSFTMAFTTTILTWGMLSFRHAYNEAGQYQHGLDAIKWATDYFIKCHASKYEFYGQIGDFSLDHAFWGRPEEMNMTRPAYKIDIEHPGSDLAGEAVAALAAASLLFENFNQSYSDELLRHATELYDFATMYRGLYHDSIPGAKVYYESTGYGDELTWAAIWLYKKTKDVKYIEQAETFYTKFRIKDRPNEFFYNKKVAGIQLLLAELTLRPEYISTIKNFCDYTIKEQIRTPKGLIFIDKSGTLSHAANVAFICLHAGLTLNISQAAYVSFAKEQINYMLGSTGQSFVVGYGQNYPKQPHHSASSCPNLPEPCGWKQFTWKGPNPQILYGALVSGPDQNDHYEDVREEFLYNEVTLDYNAGFQSTLAGLIYIENENKLTMACNCPVTQPGPTLASTCGGAQYMLFMGLLEVFLRSQCDLEDPCGRPHNTPVLPEYDFIIVGGGSSGAVVASRLSEIPEWNVLLIEAGLDEPTGTQVPSMFLNFIGSEIDWGYQTEPEPSACLAETEQRCYWPRGKVLGGTSVMNGMMYIRGSRKDYDDWAKAGNEGWSYNEVLPYFLKSEDNKQADSMDRGYHSTGGLLTVSQFPYHPPLSQALLKAAQELGYPIRDLNGAYHTGFNIAQTTNRNGSRLSTAKAFLRPFKNRRNLNILMNSTVTRVLINTTTKQAYGVEVINNGVKQVIYASKEVIVSGGAINSPQILLLSGIGPSQDLQQVNVPVVHNLPGVGKNLQNHVAHFVNFNINDTNSAPLNWATAMEYLLFRDGLMSGTGISEVTGFINTKYNDPRLEHPDIQLFFGGFLANCARTGQVGERVDNGTRQIQMIPTVLHPKSRGVLKLRDNNPLSTPLIYANYFTHPNDVKVITEGIKFAMKLSETKALKRYGFQLDRTPVQGCESLTFGTDPYWDCAVKRQTGPENHQAGSCKMGPSSDPMAVVNPMLQVHGIDRLRVIDASIMPAVTTGNTNAPCIMIAEKGSDLIKSRWLTPQAGFFYTNMPNQRIDRQWGSW</sequence>
<dbReference type="InterPro" id="IPR008928">
    <property type="entry name" value="6-hairpin_glycosidase_sf"/>
</dbReference>
<evidence type="ECO:0000313" key="13">
    <source>
        <dbReference type="EMBL" id="KYB27092.1"/>
    </source>
</evidence>
<comment type="similarity">
    <text evidence="2 7 10">Belongs to the glycosyl hydrolase 9 (cellulase E) family.</text>
</comment>
<dbReference type="EC" id="3.2.1.4" evidence="10"/>
<dbReference type="GO" id="GO:0016614">
    <property type="term" value="F:oxidoreductase activity, acting on CH-OH group of donors"/>
    <property type="evidence" value="ECO:0007669"/>
    <property type="project" value="InterPro"/>
</dbReference>
<feature type="chain" id="PRO_5007230339" description="Endoglucanase" evidence="10">
    <location>
        <begin position="17"/>
        <end position="1076"/>
    </location>
</feature>
<dbReference type="AlphaFoldDB" id="A0A139WGK8"/>
<dbReference type="SUPFAM" id="SSF51905">
    <property type="entry name" value="FAD/NAD(P)-binding domain"/>
    <property type="match status" value="1"/>
</dbReference>
<dbReference type="eggNOG" id="KOG1238">
    <property type="taxonomic scope" value="Eukaryota"/>
</dbReference>
<dbReference type="InterPro" id="IPR012132">
    <property type="entry name" value="GMC_OxRdtase"/>
</dbReference>
<dbReference type="PROSITE" id="PS00623">
    <property type="entry name" value="GMC_OXRED_1"/>
    <property type="match status" value="1"/>
</dbReference>
<dbReference type="InterPro" id="IPR033126">
    <property type="entry name" value="Glyco_hydro_9_Asp/Glu_AS"/>
</dbReference>
<dbReference type="GO" id="GO:0050660">
    <property type="term" value="F:flavin adenine dinucleotide binding"/>
    <property type="evidence" value="ECO:0007669"/>
    <property type="project" value="InterPro"/>
</dbReference>
<feature type="active site" evidence="7">
    <location>
        <position position="374"/>
    </location>
</feature>
<dbReference type="STRING" id="7070.A0A139WGK8"/>
<evidence type="ECO:0000259" key="12">
    <source>
        <dbReference type="PROSITE" id="PS00624"/>
    </source>
</evidence>
<dbReference type="InterPro" id="IPR012341">
    <property type="entry name" value="6hp_glycosidase-like_sf"/>
</dbReference>
<dbReference type="SUPFAM" id="SSF48208">
    <property type="entry name" value="Six-hairpin glycosidases"/>
    <property type="match status" value="1"/>
</dbReference>
<evidence type="ECO:0000256" key="8">
    <source>
        <dbReference type="PROSITE-ProRule" id="PRU10060"/>
    </source>
</evidence>
<dbReference type="GO" id="GO:0008810">
    <property type="term" value="F:cellulase activity"/>
    <property type="evidence" value="ECO:0007669"/>
    <property type="project" value="UniProtKB-EC"/>
</dbReference>
<evidence type="ECO:0000256" key="5">
    <source>
        <dbReference type="ARBA" id="ARBA00023277"/>
    </source>
</evidence>
<protein>
    <recommendedName>
        <fullName evidence="10">Endoglucanase</fullName>
        <ecNumber evidence="10">3.2.1.4</ecNumber>
    </recommendedName>
</protein>
<dbReference type="InterPro" id="IPR018221">
    <property type="entry name" value="Glyco_hydro_9_His_AS"/>
</dbReference>
<dbReference type="GO" id="GO:0030245">
    <property type="term" value="P:cellulose catabolic process"/>
    <property type="evidence" value="ECO:0007669"/>
    <property type="project" value="UniProtKB-KW"/>
</dbReference>
<dbReference type="EMBL" id="KQ971344">
    <property type="protein sequence ID" value="KYB27092.1"/>
    <property type="molecule type" value="Genomic_DNA"/>
</dbReference>
<name>A0A139WGK8_TRICA</name>
<dbReference type="Gene3D" id="1.50.10.10">
    <property type="match status" value="1"/>
</dbReference>
<dbReference type="Gene3D" id="3.50.50.60">
    <property type="entry name" value="FAD/NAD(P)-binding domain"/>
    <property type="match status" value="1"/>
</dbReference>
<evidence type="ECO:0000256" key="3">
    <source>
        <dbReference type="ARBA" id="ARBA00010790"/>
    </source>
</evidence>
<keyword evidence="7 10" id="KW-0326">Glycosidase</keyword>
<dbReference type="InterPro" id="IPR036188">
    <property type="entry name" value="FAD/NAD-bd_sf"/>
</dbReference>
<feature type="active site" evidence="8">
    <location>
        <position position="427"/>
    </location>
</feature>
<dbReference type="Pfam" id="PF00732">
    <property type="entry name" value="GMC_oxred_N"/>
    <property type="match status" value="1"/>
</dbReference>
<keyword evidence="4 10" id="KW-0136">Cellulose degradation</keyword>
<comment type="catalytic activity">
    <reaction evidence="1 10">
        <text>Endohydrolysis of (1-&gt;4)-beta-D-glucosidic linkages in cellulose, lichenin and cereal beta-D-glucans.</text>
        <dbReference type="EC" id="3.2.1.4"/>
    </reaction>
</comment>
<reference evidence="13 14" key="1">
    <citation type="journal article" date="2008" name="Nature">
        <title>The genome of the model beetle and pest Tribolium castaneum.</title>
        <authorList>
            <consortium name="Tribolium Genome Sequencing Consortium"/>
            <person name="Richards S."/>
            <person name="Gibbs R.A."/>
            <person name="Weinstock G.M."/>
            <person name="Brown S.J."/>
            <person name="Denell R."/>
            <person name="Beeman R.W."/>
            <person name="Gibbs R."/>
            <person name="Beeman R.W."/>
            <person name="Brown S.J."/>
            <person name="Bucher G."/>
            <person name="Friedrich M."/>
            <person name="Grimmelikhuijzen C.J."/>
            <person name="Klingler M."/>
            <person name="Lorenzen M."/>
            <person name="Richards S."/>
            <person name="Roth S."/>
            <person name="Schroder R."/>
            <person name="Tautz D."/>
            <person name="Zdobnov E.M."/>
            <person name="Muzny D."/>
            <person name="Gibbs R.A."/>
            <person name="Weinstock G.M."/>
            <person name="Attaway T."/>
            <person name="Bell S."/>
            <person name="Buhay C.J."/>
            <person name="Chandrabose M.N."/>
            <person name="Chavez D."/>
            <person name="Clerk-Blankenburg K.P."/>
            <person name="Cree A."/>
            <person name="Dao M."/>
            <person name="Davis C."/>
            <person name="Chacko J."/>
            <person name="Dinh H."/>
            <person name="Dugan-Rocha S."/>
            <person name="Fowler G."/>
            <person name="Garner T.T."/>
            <person name="Garnes J."/>
            <person name="Gnirke A."/>
            <person name="Hawes A."/>
            <person name="Hernandez J."/>
            <person name="Hines S."/>
            <person name="Holder M."/>
            <person name="Hume J."/>
            <person name="Jhangiani S.N."/>
            <person name="Joshi V."/>
            <person name="Khan Z.M."/>
            <person name="Jackson L."/>
            <person name="Kovar C."/>
            <person name="Kowis A."/>
            <person name="Lee S."/>
            <person name="Lewis L.R."/>
            <person name="Margolis J."/>
            <person name="Morgan M."/>
            <person name="Nazareth L.V."/>
            <person name="Nguyen N."/>
            <person name="Okwuonu G."/>
            <person name="Parker D."/>
            <person name="Richards S."/>
            <person name="Ruiz S.J."/>
            <person name="Santibanez J."/>
            <person name="Savard J."/>
            <person name="Scherer S.E."/>
            <person name="Schneider B."/>
            <person name="Sodergren E."/>
            <person name="Tautz D."/>
            <person name="Vattahil S."/>
            <person name="Villasana D."/>
            <person name="White C.S."/>
            <person name="Wright R."/>
            <person name="Park Y."/>
            <person name="Beeman R.W."/>
            <person name="Lord J."/>
            <person name="Oppert B."/>
            <person name="Lorenzen M."/>
            <person name="Brown S."/>
            <person name="Wang L."/>
            <person name="Savard J."/>
            <person name="Tautz D."/>
            <person name="Richards S."/>
            <person name="Weinstock G."/>
            <person name="Gibbs R.A."/>
            <person name="Liu Y."/>
            <person name="Worley K."/>
            <person name="Weinstock G."/>
            <person name="Elsik C.G."/>
            <person name="Reese J.T."/>
            <person name="Elhaik E."/>
            <person name="Landan G."/>
            <person name="Graur D."/>
            <person name="Arensburger P."/>
            <person name="Atkinson P."/>
            <person name="Beeman R.W."/>
            <person name="Beidler J."/>
            <person name="Brown S.J."/>
            <person name="Demuth J.P."/>
            <person name="Drury D.W."/>
            <person name="Du Y.Z."/>
            <person name="Fujiwara H."/>
            <person name="Lorenzen M."/>
            <person name="Maselli V."/>
            <person name="Osanai M."/>
            <person name="Park Y."/>
            <person name="Robertson H.M."/>
            <person name="Tu Z."/>
            <person name="Wang J.J."/>
            <person name="Wang S."/>
            <person name="Richards S."/>
            <person name="Song H."/>
            <person name="Zhang L."/>
            <person name="Sodergren E."/>
            <person name="Werner D."/>
            <person name="Stanke M."/>
            <person name="Morgenstern B."/>
            <person name="Solovyev V."/>
            <person name="Kosarev P."/>
            <person name="Brown G."/>
            <person name="Chen H.C."/>
            <person name="Ermolaeva O."/>
            <person name="Hlavina W."/>
            <person name="Kapustin Y."/>
            <person name="Kiryutin B."/>
            <person name="Kitts P."/>
            <person name="Maglott D."/>
            <person name="Pruitt K."/>
            <person name="Sapojnikov V."/>
            <person name="Souvorov A."/>
            <person name="Mackey A.J."/>
            <person name="Waterhouse R.M."/>
            <person name="Wyder S."/>
            <person name="Zdobnov E.M."/>
            <person name="Zdobnov E.M."/>
            <person name="Wyder S."/>
            <person name="Kriventseva E.V."/>
            <person name="Kadowaki T."/>
            <person name="Bork P."/>
            <person name="Aranda M."/>
            <person name="Bao R."/>
            <person name="Beermann A."/>
            <person name="Berns N."/>
            <person name="Bolognesi R."/>
            <person name="Bonneton F."/>
            <person name="Bopp D."/>
            <person name="Brown S.J."/>
            <person name="Bucher G."/>
            <person name="Butts T."/>
            <person name="Chaumot A."/>
            <person name="Denell R.E."/>
            <person name="Ferrier D.E."/>
            <person name="Friedrich M."/>
            <person name="Gordon C.M."/>
            <person name="Jindra M."/>
            <person name="Klingler M."/>
            <person name="Lan Q."/>
            <person name="Lattorff H.M."/>
            <person name="Laudet V."/>
            <person name="von Levetsow C."/>
            <person name="Liu Z."/>
            <person name="Lutz R."/>
            <person name="Lynch J.A."/>
            <person name="da Fonseca R.N."/>
            <person name="Posnien N."/>
            <person name="Reuter R."/>
            <person name="Roth S."/>
            <person name="Savard J."/>
            <person name="Schinko J.B."/>
            <person name="Schmitt C."/>
            <person name="Schoppmeier M."/>
            <person name="Schroder R."/>
            <person name="Shippy T.D."/>
            <person name="Simonnet F."/>
            <person name="Marques-Souza H."/>
            <person name="Tautz D."/>
            <person name="Tomoyasu Y."/>
            <person name="Trauner J."/>
            <person name="Van der Zee M."/>
            <person name="Vervoort M."/>
            <person name="Wittkopp N."/>
            <person name="Wimmer E.A."/>
            <person name="Yang X."/>
            <person name="Jones A.K."/>
            <person name="Sattelle D.B."/>
            <person name="Ebert P.R."/>
            <person name="Nelson D."/>
            <person name="Scott J.G."/>
            <person name="Beeman R.W."/>
            <person name="Muthukrishnan S."/>
            <person name="Kramer K.J."/>
            <person name="Arakane Y."/>
            <person name="Beeman R.W."/>
            <person name="Zhu Q."/>
            <person name="Hogenkamp D."/>
            <person name="Dixit R."/>
            <person name="Oppert B."/>
            <person name="Jiang H."/>
            <person name="Zou Z."/>
            <person name="Marshall J."/>
            <person name="Elpidina E."/>
            <person name="Vinokurov K."/>
            <person name="Oppert C."/>
            <person name="Zou Z."/>
            <person name="Evans J."/>
            <person name="Lu Z."/>
            <person name="Zhao P."/>
            <person name="Sumathipala N."/>
            <person name="Altincicek B."/>
            <person name="Vilcinskas A."/>
            <person name="Williams M."/>
            <person name="Hultmark D."/>
            <person name="Hetru C."/>
            <person name="Jiang H."/>
            <person name="Grimmelikhuijzen C.J."/>
            <person name="Hauser F."/>
            <person name="Cazzamali G."/>
            <person name="Williamson M."/>
            <person name="Park Y."/>
            <person name="Li B."/>
            <person name="Tanaka Y."/>
            <person name="Predel R."/>
            <person name="Neupert S."/>
            <person name="Schachtner J."/>
            <person name="Verleyen P."/>
            <person name="Raible F."/>
            <person name="Bork P."/>
            <person name="Friedrich M."/>
            <person name="Walden K.K."/>
            <person name="Robertson H.M."/>
            <person name="Angeli S."/>
            <person name="Foret S."/>
            <person name="Bucher G."/>
            <person name="Schuetz S."/>
            <person name="Maleszka R."/>
            <person name="Wimmer E.A."/>
            <person name="Beeman R.W."/>
            <person name="Lorenzen M."/>
            <person name="Tomoyasu Y."/>
            <person name="Miller S.C."/>
            <person name="Grossmann D."/>
            <person name="Bucher G."/>
        </authorList>
    </citation>
    <scope>NUCLEOTIDE SEQUENCE [LARGE SCALE GENOMIC DNA]</scope>
    <source>
        <strain evidence="13 14">Georgia GA2</strain>
    </source>
</reference>